<comment type="caution">
    <text evidence="3">The sequence shown here is derived from an EMBL/GenBank/DDBJ whole genome shotgun (WGS) entry which is preliminary data.</text>
</comment>
<keyword evidence="1" id="KW-0175">Coiled coil</keyword>
<dbReference type="RefSeq" id="WP_311510114.1">
    <property type="nucleotide sequence ID" value="NZ_JAVREP010000001.1"/>
</dbReference>
<evidence type="ECO:0000313" key="3">
    <source>
        <dbReference type="EMBL" id="MDT0327326.1"/>
    </source>
</evidence>
<protein>
    <recommendedName>
        <fullName evidence="2">ARB-07466-like C-terminal domain-containing protein</fullName>
    </recommendedName>
</protein>
<feature type="coiled-coil region" evidence="1">
    <location>
        <begin position="90"/>
        <end position="127"/>
    </location>
</feature>
<sequence length="350" mass="38861">MQSDDQSRVDEFADFWAPDRSTATWGGTLSEIASALPRRRAGGAVSKGRVIAVAVALGAALVAVPQTPVLALPMEPESMDSLRQRSTELSEEYNGELRDMEGVIQEAERAAERAESTADEVDASKEQVRALAYASYTNSGIDPSMSLFVEASPDEIIDRAVVIDYLATSNQDKIDQLAQALERDQKAQKAAEESLEEAEADLNVLEERRSEVQELIAAHPSQPMEGPLNITPRTAQMRQLVIDEFGEGKEQGGVGCYRAVGGWVRGEHPLGRACDFMLSKNGQMPPQDQIDRGWAIAEWSRENADRLGIMYVIYRQQIWDVRRGDTDWRAMGDRGNITENHFDHVHISMW</sequence>
<evidence type="ECO:0000313" key="4">
    <source>
        <dbReference type="Proteomes" id="UP001183390"/>
    </source>
</evidence>
<dbReference type="Pfam" id="PF26571">
    <property type="entry name" value="VldE"/>
    <property type="match status" value="1"/>
</dbReference>
<evidence type="ECO:0000256" key="1">
    <source>
        <dbReference type="SAM" id="Coils"/>
    </source>
</evidence>
<organism evidence="3 4">
    <name type="scientific">Nocardiopsis lambiniae</name>
    <dbReference type="NCBI Taxonomy" id="3075539"/>
    <lineage>
        <taxon>Bacteria</taxon>
        <taxon>Bacillati</taxon>
        <taxon>Actinomycetota</taxon>
        <taxon>Actinomycetes</taxon>
        <taxon>Streptosporangiales</taxon>
        <taxon>Nocardiopsidaceae</taxon>
        <taxon>Nocardiopsis</taxon>
    </lineage>
</organism>
<name>A0ABU2M4T1_9ACTN</name>
<proteinExistence type="predicted"/>
<dbReference type="EMBL" id="JAVREP010000001">
    <property type="protein sequence ID" value="MDT0327326.1"/>
    <property type="molecule type" value="Genomic_DNA"/>
</dbReference>
<dbReference type="InterPro" id="IPR058593">
    <property type="entry name" value="ARB_07466-like_C"/>
</dbReference>
<reference evidence="4" key="1">
    <citation type="submission" date="2023-07" db="EMBL/GenBank/DDBJ databases">
        <title>30 novel species of actinomycetes from the DSMZ collection.</title>
        <authorList>
            <person name="Nouioui I."/>
        </authorList>
    </citation>
    <scope>NUCLEOTIDE SEQUENCE [LARGE SCALE GENOMIC DNA]</scope>
    <source>
        <strain evidence="4">DSM 44743</strain>
    </source>
</reference>
<feature type="coiled-coil region" evidence="1">
    <location>
        <begin position="174"/>
        <end position="215"/>
    </location>
</feature>
<gene>
    <name evidence="3" type="ORF">RM479_02760</name>
</gene>
<evidence type="ECO:0000259" key="2">
    <source>
        <dbReference type="Pfam" id="PF26571"/>
    </source>
</evidence>
<feature type="domain" description="ARB-07466-like C-terminal" evidence="2">
    <location>
        <begin position="229"/>
        <end position="342"/>
    </location>
</feature>
<dbReference type="Gene3D" id="6.10.250.3150">
    <property type="match status" value="1"/>
</dbReference>
<keyword evidence="4" id="KW-1185">Reference proteome</keyword>
<accession>A0ABU2M4T1</accession>
<dbReference type="Proteomes" id="UP001183390">
    <property type="component" value="Unassembled WGS sequence"/>
</dbReference>